<evidence type="ECO:0000256" key="1">
    <source>
        <dbReference type="SAM" id="SignalP"/>
    </source>
</evidence>
<proteinExistence type="predicted"/>
<dbReference type="HOGENOM" id="CLU_127166_0_0_6"/>
<keyword evidence="4" id="KW-1185">Reference proteome</keyword>
<sequence>MWIFLNQKIKYLLSICSLLMFSSLSHLAWAEGNCPQGMYPVGGQGVMGCAPIPNYGGGGGGYQAPTYYTYAVVGAIASGSNGVVGHSFAKVFRGDLRAKAVKDCQEKGGTHCEVWFTYQETQCATVGQAKGTTKLYGQVTGRDHTFRKKFGRESVLSQCQRDGFRKDQCEVVYERCSGIM</sequence>
<name>N9D1I1_ACIBZ</name>
<dbReference type="Proteomes" id="UP000013251">
    <property type="component" value="Unassembled WGS sequence"/>
</dbReference>
<dbReference type="InterPro" id="IPR025240">
    <property type="entry name" value="DUF4189"/>
</dbReference>
<reference evidence="3 4" key="1">
    <citation type="submission" date="2013-02" db="EMBL/GenBank/DDBJ databases">
        <title>The Genome Sequence of Acinetobacter bereziniae CIP 70.12.</title>
        <authorList>
            <consortium name="The Broad Institute Genome Sequencing Platform"/>
            <consortium name="The Broad Institute Genome Sequencing Center for Infectious Disease"/>
            <person name="Cerqueira G."/>
            <person name="Feldgarden M."/>
            <person name="Courvalin P."/>
            <person name="Perichon B."/>
            <person name="Grillot-Courvalin C."/>
            <person name="Clermont D."/>
            <person name="Rocha E."/>
            <person name="Yoon E.-J."/>
            <person name="Nemec A."/>
            <person name="Walker B."/>
            <person name="Young S.K."/>
            <person name="Zeng Q."/>
            <person name="Gargeya S."/>
            <person name="Fitzgerald M."/>
            <person name="Haas B."/>
            <person name="Abouelleil A."/>
            <person name="Alvarado L."/>
            <person name="Arachchi H.M."/>
            <person name="Berlin A.M."/>
            <person name="Chapman S.B."/>
            <person name="Dewar J."/>
            <person name="Goldberg J."/>
            <person name="Griggs A."/>
            <person name="Gujja S."/>
            <person name="Hansen M."/>
            <person name="Howarth C."/>
            <person name="Imamovic A."/>
            <person name="Larimer J."/>
            <person name="McCowan C."/>
            <person name="Murphy C."/>
            <person name="Neiman D."/>
            <person name="Pearson M."/>
            <person name="Priest M."/>
            <person name="Roberts A."/>
            <person name="Saif S."/>
            <person name="Shea T."/>
            <person name="Sisk P."/>
            <person name="Sykes S."/>
            <person name="Wortman J."/>
            <person name="Nusbaum C."/>
            <person name="Birren B."/>
        </authorList>
    </citation>
    <scope>NUCLEOTIDE SEQUENCE [LARGE SCALE GENOMIC DNA]</scope>
    <source>
        <strain evidence="3 4">CIP 70.12</strain>
    </source>
</reference>
<evidence type="ECO:0000313" key="4">
    <source>
        <dbReference type="Proteomes" id="UP000013251"/>
    </source>
</evidence>
<dbReference type="Pfam" id="PF13827">
    <property type="entry name" value="DUF4189"/>
    <property type="match status" value="1"/>
</dbReference>
<feature type="domain" description="DUF4189" evidence="2">
    <location>
        <begin position="74"/>
        <end position="176"/>
    </location>
</feature>
<dbReference type="AlphaFoldDB" id="N9D1I1"/>
<evidence type="ECO:0000313" key="3">
    <source>
        <dbReference type="EMBL" id="ENV91997.1"/>
    </source>
</evidence>
<evidence type="ECO:0000259" key="2">
    <source>
        <dbReference type="Pfam" id="PF13827"/>
    </source>
</evidence>
<accession>N9D1I1</accession>
<organism evidence="3 4">
    <name type="scientific">Acinetobacter bereziniae LMG 1003 = CIP 70.12</name>
    <dbReference type="NCBI Taxonomy" id="981324"/>
    <lineage>
        <taxon>Bacteria</taxon>
        <taxon>Pseudomonadati</taxon>
        <taxon>Pseudomonadota</taxon>
        <taxon>Gammaproteobacteria</taxon>
        <taxon>Moraxellales</taxon>
        <taxon>Moraxellaceae</taxon>
        <taxon>Acinetobacter</taxon>
    </lineage>
</organism>
<feature type="signal peptide" evidence="1">
    <location>
        <begin position="1"/>
        <end position="28"/>
    </location>
</feature>
<dbReference type="EMBL" id="APQG01000037">
    <property type="protein sequence ID" value="ENV91997.1"/>
    <property type="molecule type" value="Genomic_DNA"/>
</dbReference>
<gene>
    <name evidence="3" type="ORF">F938_03129</name>
</gene>
<feature type="chain" id="PRO_5004140456" description="DUF4189 domain-containing protein" evidence="1">
    <location>
        <begin position="29"/>
        <end position="180"/>
    </location>
</feature>
<comment type="caution">
    <text evidence="3">The sequence shown here is derived from an EMBL/GenBank/DDBJ whole genome shotgun (WGS) entry which is preliminary data.</text>
</comment>
<protein>
    <recommendedName>
        <fullName evidence="2">DUF4189 domain-containing protein</fullName>
    </recommendedName>
</protein>
<dbReference type="PATRIC" id="fig|1217650.3.peg.3080"/>
<keyword evidence="1" id="KW-0732">Signal</keyword>